<evidence type="ECO:0000256" key="2">
    <source>
        <dbReference type="ARBA" id="ARBA00010992"/>
    </source>
</evidence>
<feature type="transmembrane region" description="Helical" evidence="7">
    <location>
        <begin position="333"/>
        <end position="354"/>
    </location>
</feature>
<dbReference type="Gene3D" id="1.20.1250.20">
    <property type="entry name" value="MFS general substrate transporter like domains"/>
    <property type="match status" value="1"/>
</dbReference>
<protein>
    <submittedName>
        <fullName evidence="9">MFS transporter</fullName>
    </submittedName>
</protein>
<evidence type="ECO:0000256" key="1">
    <source>
        <dbReference type="ARBA" id="ARBA00004141"/>
    </source>
</evidence>
<dbReference type="GO" id="GO:0022857">
    <property type="term" value="F:transmembrane transporter activity"/>
    <property type="evidence" value="ECO:0007669"/>
    <property type="project" value="InterPro"/>
</dbReference>
<comment type="similarity">
    <text evidence="2">Belongs to the major facilitator superfamily. Sugar transporter (TC 2.A.1.1) family.</text>
</comment>
<accession>A0A5B0GMZ7</accession>
<dbReference type="CDD" id="cd17316">
    <property type="entry name" value="MFS_SV2_like"/>
    <property type="match status" value="1"/>
</dbReference>
<feature type="domain" description="Major facilitator superfamily (MFS) profile" evidence="8">
    <location>
        <begin position="61"/>
        <end position="476"/>
    </location>
</feature>
<dbReference type="InterPro" id="IPR005828">
    <property type="entry name" value="MFS_sugar_transport-like"/>
</dbReference>
<organism evidence="9 10">
    <name type="scientific">Paraburkholderia panacisoli</name>
    <dbReference type="NCBI Taxonomy" id="2603818"/>
    <lineage>
        <taxon>Bacteria</taxon>
        <taxon>Pseudomonadati</taxon>
        <taxon>Pseudomonadota</taxon>
        <taxon>Betaproteobacteria</taxon>
        <taxon>Burkholderiales</taxon>
        <taxon>Burkholderiaceae</taxon>
        <taxon>Paraburkholderia</taxon>
    </lineage>
</organism>
<feature type="transmembrane region" description="Helical" evidence="7">
    <location>
        <begin position="420"/>
        <end position="441"/>
    </location>
</feature>
<feature type="transmembrane region" description="Helical" evidence="7">
    <location>
        <begin position="213"/>
        <end position="234"/>
    </location>
</feature>
<dbReference type="PANTHER" id="PTHR23511:SF34">
    <property type="entry name" value="SYNAPTIC VESICLE GLYCOPROTEIN 2"/>
    <property type="match status" value="1"/>
</dbReference>
<feature type="transmembrane region" description="Helical" evidence="7">
    <location>
        <begin position="297"/>
        <end position="321"/>
    </location>
</feature>
<dbReference type="SUPFAM" id="SSF103473">
    <property type="entry name" value="MFS general substrate transporter"/>
    <property type="match status" value="1"/>
</dbReference>
<dbReference type="PANTHER" id="PTHR23511">
    <property type="entry name" value="SYNAPTIC VESICLE GLYCOPROTEIN 2"/>
    <property type="match status" value="1"/>
</dbReference>
<name>A0A5B0GMZ7_9BURK</name>
<dbReference type="Proteomes" id="UP000325273">
    <property type="component" value="Unassembled WGS sequence"/>
</dbReference>
<dbReference type="InterPro" id="IPR005829">
    <property type="entry name" value="Sugar_transporter_CS"/>
</dbReference>
<feature type="transmembrane region" description="Helical" evidence="7">
    <location>
        <begin position="156"/>
        <end position="174"/>
    </location>
</feature>
<proteinExistence type="inferred from homology"/>
<feature type="transmembrane region" description="Helical" evidence="7">
    <location>
        <begin position="361"/>
        <end position="379"/>
    </location>
</feature>
<evidence type="ECO:0000256" key="3">
    <source>
        <dbReference type="ARBA" id="ARBA00022448"/>
    </source>
</evidence>
<feature type="transmembrane region" description="Helical" evidence="7">
    <location>
        <begin position="385"/>
        <end position="408"/>
    </location>
</feature>
<keyword evidence="3" id="KW-0813">Transport</keyword>
<evidence type="ECO:0000256" key="7">
    <source>
        <dbReference type="SAM" id="Phobius"/>
    </source>
</evidence>
<evidence type="ECO:0000313" key="9">
    <source>
        <dbReference type="EMBL" id="KAA1004863.1"/>
    </source>
</evidence>
<keyword evidence="6 7" id="KW-0472">Membrane</keyword>
<dbReference type="Pfam" id="PF00083">
    <property type="entry name" value="Sugar_tr"/>
    <property type="match status" value="1"/>
</dbReference>
<keyword evidence="10" id="KW-1185">Reference proteome</keyword>
<comment type="caution">
    <text evidence="9">The sequence shown here is derived from an EMBL/GenBank/DDBJ whole genome shotgun (WGS) entry which is preliminary data.</text>
</comment>
<dbReference type="AlphaFoldDB" id="A0A5B0GMZ7"/>
<dbReference type="InterPro" id="IPR020846">
    <property type="entry name" value="MFS_dom"/>
</dbReference>
<feature type="transmembrane region" description="Helical" evidence="7">
    <location>
        <begin position="186"/>
        <end position="207"/>
    </location>
</feature>
<evidence type="ECO:0000313" key="10">
    <source>
        <dbReference type="Proteomes" id="UP000325273"/>
    </source>
</evidence>
<comment type="subcellular location">
    <subcellularLocation>
        <location evidence="1">Membrane</location>
        <topology evidence="1">Multi-pass membrane protein</topology>
    </subcellularLocation>
</comment>
<feature type="transmembrane region" description="Helical" evidence="7">
    <location>
        <begin position="63"/>
        <end position="87"/>
    </location>
</feature>
<keyword evidence="4 7" id="KW-0812">Transmembrane</keyword>
<dbReference type="PROSITE" id="PS50850">
    <property type="entry name" value="MFS"/>
    <property type="match status" value="1"/>
</dbReference>
<dbReference type="PROSITE" id="PS00217">
    <property type="entry name" value="SUGAR_TRANSPORT_2"/>
    <property type="match status" value="1"/>
</dbReference>
<gene>
    <name evidence="9" type="ORF">FVF58_30570</name>
</gene>
<feature type="transmembrane region" description="Helical" evidence="7">
    <location>
        <begin position="99"/>
        <end position="118"/>
    </location>
</feature>
<feature type="transmembrane region" description="Helical" evidence="7">
    <location>
        <begin position="130"/>
        <end position="150"/>
    </location>
</feature>
<dbReference type="EMBL" id="VTUZ01000025">
    <property type="protein sequence ID" value="KAA1004863.1"/>
    <property type="molecule type" value="Genomic_DNA"/>
</dbReference>
<evidence type="ECO:0000256" key="5">
    <source>
        <dbReference type="ARBA" id="ARBA00022989"/>
    </source>
</evidence>
<sequence>MFATTLICNSSGLDGQSLRQVSDVDLHTEETRMSNIPLEERREAILMKLESSDTVRFYRKARLMMGAATFFDAFDMLSIAYAIPVLMEAWRLSPPEVGVLITAGFVGQIIGAIMFGAAAERFGRVKTASIAIAIMAIVGIGCGFAQSYVVLCTLRFIQGIAIGGQIPVAATYINEIAVGKKRGKTFLLYELSFVIGLLVTASLASWLVPRFGWRPLFFIGGVPLILSVAMWRILPESPRWLVSRGQYKAAENAMRVMTGAKGYSHRERQPREEFFCTRNSKSGIGLLVSRVYRGRTIVVWVIWAVTGLVNYGVVSWLPTLYRKYYHLSLSDSLYASLIASFFGLVACLLCALSVDVVGRRNCFVVAFMTAAAALGSLWWHESTNIVFVVVCATVAYAALNTNALLVYLYTPEIYPTEVRALGTGVASSILRICAALGPVIIGNVLPHFGVSAVFCAFSIVAVCGAVASVFALETKGQRLEDVESLGVFQTNSLALSEEKDSFRSQQAKY</sequence>
<feature type="transmembrane region" description="Helical" evidence="7">
    <location>
        <begin position="447"/>
        <end position="472"/>
    </location>
</feature>
<reference evidence="9 10" key="1">
    <citation type="submission" date="2019-08" db="EMBL/GenBank/DDBJ databases">
        <title>Paraburkholderia sp. DCY113.</title>
        <authorList>
            <person name="Kang J."/>
        </authorList>
    </citation>
    <scope>NUCLEOTIDE SEQUENCE [LARGE SCALE GENOMIC DNA]</scope>
    <source>
        <strain evidence="9 10">DCY113</strain>
    </source>
</reference>
<evidence type="ECO:0000256" key="6">
    <source>
        <dbReference type="ARBA" id="ARBA00023136"/>
    </source>
</evidence>
<evidence type="ECO:0000256" key="4">
    <source>
        <dbReference type="ARBA" id="ARBA00022692"/>
    </source>
</evidence>
<dbReference type="InterPro" id="IPR036259">
    <property type="entry name" value="MFS_trans_sf"/>
</dbReference>
<dbReference type="GO" id="GO:0016020">
    <property type="term" value="C:membrane"/>
    <property type="evidence" value="ECO:0007669"/>
    <property type="project" value="UniProtKB-SubCell"/>
</dbReference>
<evidence type="ECO:0000259" key="8">
    <source>
        <dbReference type="PROSITE" id="PS50850"/>
    </source>
</evidence>
<keyword evidence="5 7" id="KW-1133">Transmembrane helix</keyword>